<dbReference type="OrthoDB" id="1489153at2"/>
<gene>
    <name evidence="2" type="ORF">ADICEAN_03793</name>
</gene>
<dbReference type="PATRIC" id="fig|1279009.4.peg.3838"/>
<dbReference type="NCBIfam" id="TIGR04534">
    <property type="entry name" value="ELWxxDGT_rpt"/>
    <property type="match status" value="4"/>
</dbReference>
<protein>
    <submittedName>
        <fullName evidence="2">Uncharacterized protein</fullName>
    </submittedName>
</protein>
<sequence length="437" mass="46773">MRPLFFLLSVALVLFLPLASGAQSGGQPTAVALHLITADVSPGTMVEFKGMLFFSGYTAAHGAELWRSDGTAEGTVLVKDINPGPAHSNINYLTVSQGQLFFSANNGQLGQELWKSDGTPEGTVLVKDLYPGPPRPGGYFEGIGGPEYLTDFGGALYFSARHPDWGRELFKSDGTAEGTVLVKDINPGPGDNHPLYPYVRSSVPSHLTPLGDWLYFSAYDGMHGVELWRSDGTAEGTQLVLDLYPGRPERATFGPGQYGADPSAMIVYQGMLYFHAMDSLHEGGLWRSDGTAQGTELIKDLDPEGMSFIYSFAVVGPTLFFSANSEAHGYELWKSDGSPEGTVLVKDINTLDSPEQHAKSSYPADLVAYAGELYFSAAEALHGRELWRSSGTAEGTVLVNDLLPGPAGSEPVALTPLGNVLLLWCRCAGGWPGPLCL</sequence>
<organism evidence="2 3">
    <name type="scientific">Cesiribacter andamanensis AMV16</name>
    <dbReference type="NCBI Taxonomy" id="1279009"/>
    <lineage>
        <taxon>Bacteria</taxon>
        <taxon>Pseudomonadati</taxon>
        <taxon>Bacteroidota</taxon>
        <taxon>Cytophagia</taxon>
        <taxon>Cytophagales</taxon>
        <taxon>Cesiribacteraceae</taxon>
        <taxon>Cesiribacter</taxon>
    </lineage>
</organism>
<dbReference type="RefSeq" id="WP_009197172.1">
    <property type="nucleotide sequence ID" value="NZ_AODQ01000148.1"/>
</dbReference>
<feature type="chain" id="PRO_5004082367" evidence="1">
    <location>
        <begin position="23"/>
        <end position="437"/>
    </location>
</feature>
<feature type="signal peptide" evidence="1">
    <location>
        <begin position="1"/>
        <end position="22"/>
    </location>
</feature>
<evidence type="ECO:0000256" key="1">
    <source>
        <dbReference type="SAM" id="SignalP"/>
    </source>
</evidence>
<evidence type="ECO:0000313" key="3">
    <source>
        <dbReference type="Proteomes" id="UP000011910"/>
    </source>
</evidence>
<dbReference type="SUPFAM" id="SSF63825">
    <property type="entry name" value="YWTD domain"/>
    <property type="match status" value="1"/>
</dbReference>
<dbReference type="InterPro" id="IPR030916">
    <property type="entry name" value="ELWxxDGT_rpt"/>
</dbReference>
<dbReference type="Proteomes" id="UP000011910">
    <property type="component" value="Unassembled WGS sequence"/>
</dbReference>
<dbReference type="eggNOG" id="COG2931">
    <property type="taxonomic scope" value="Bacteria"/>
</dbReference>
<dbReference type="STRING" id="1279009.ADICEAN_03793"/>
<comment type="caution">
    <text evidence="2">The sequence shown here is derived from an EMBL/GenBank/DDBJ whole genome shotgun (WGS) entry which is preliminary data.</text>
</comment>
<dbReference type="AlphaFoldDB" id="M7NRE6"/>
<proteinExistence type="predicted"/>
<evidence type="ECO:0000313" key="2">
    <source>
        <dbReference type="EMBL" id="EMR01089.1"/>
    </source>
</evidence>
<dbReference type="EMBL" id="AODQ01000148">
    <property type="protein sequence ID" value="EMR01089.1"/>
    <property type="molecule type" value="Genomic_DNA"/>
</dbReference>
<name>M7NRE6_9BACT</name>
<keyword evidence="3" id="KW-1185">Reference proteome</keyword>
<accession>M7NRE6</accession>
<keyword evidence="1" id="KW-0732">Signal</keyword>
<reference evidence="2 3" key="1">
    <citation type="journal article" date="2013" name="Genome Announc.">
        <title>Draft Genome Sequence of Cesiribacter andamanensis Strain AMV16T, Isolated from a Soil Sample from a Mud Volcano in the Andaman Islands, India.</title>
        <authorList>
            <person name="Shivaji S."/>
            <person name="Ara S."/>
            <person name="Begum Z."/>
            <person name="Srinivas T.N."/>
            <person name="Singh A."/>
            <person name="Kumar Pinnaka A."/>
        </authorList>
    </citation>
    <scope>NUCLEOTIDE SEQUENCE [LARGE SCALE GENOMIC DNA]</scope>
    <source>
        <strain evidence="2 3">AMV16</strain>
    </source>
</reference>